<keyword evidence="8" id="KW-1185">Reference proteome</keyword>
<accession>A0A9D4ZG75</accession>
<feature type="signal peptide" evidence="5">
    <location>
        <begin position="1"/>
        <end position="34"/>
    </location>
</feature>
<dbReference type="PANTHER" id="PTHR45631">
    <property type="entry name" value="OS07G0107800 PROTEIN-RELATED"/>
    <property type="match status" value="1"/>
</dbReference>
<dbReference type="Gene3D" id="2.60.120.430">
    <property type="entry name" value="Galactose-binding lectin"/>
    <property type="match status" value="1"/>
</dbReference>
<evidence type="ECO:0000256" key="5">
    <source>
        <dbReference type="SAM" id="SignalP"/>
    </source>
</evidence>
<evidence type="ECO:0000256" key="4">
    <source>
        <dbReference type="SAM" id="MobiDB-lite"/>
    </source>
</evidence>
<proteinExistence type="predicted"/>
<organism evidence="7 8">
    <name type="scientific">Adiantum capillus-veneris</name>
    <name type="common">Maidenhair fern</name>
    <dbReference type="NCBI Taxonomy" id="13818"/>
    <lineage>
        <taxon>Eukaryota</taxon>
        <taxon>Viridiplantae</taxon>
        <taxon>Streptophyta</taxon>
        <taxon>Embryophyta</taxon>
        <taxon>Tracheophyta</taxon>
        <taxon>Polypodiopsida</taxon>
        <taxon>Polypodiidae</taxon>
        <taxon>Polypodiales</taxon>
        <taxon>Pteridineae</taxon>
        <taxon>Pteridaceae</taxon>
        <taxon>Vittarioideae</taxon>
        <taxon>Adiantum</taxon>
    </lineage>
</organism>
<dbReference type="InterPro" id="IPR025875">
    <property type="entry name" value="Leu-rich_rpt_4"/>
</dbReference>
<dbReference type="PROSITE" id="PS51450">
    <property type="entry name" value="LRR"/>
    <property type="match status" value="2"/>
</dbReference>
<dbReference type="AlphaFoldDB" id="A0A9D4ZG75"/>
<dbReference type="InterPro" id="IPR003591">
    <property type="entry name" value="Leu-rich_rpt_typical-subtyp"/>
</dbReference>
<dbReference type="Gene3D" id="3.80.10.10">
    <property type="entry name" value="Ribonuclease Inhibitor"/>
    <property type="match status" value="1"/>
</dbReference>
<sequence length="611" mass="67110">MALDCKMCLSNASILFVVLFSSVLLLIIISPTEAQPGFVSIDCGGLETFVSLTNITWVTDEEYVTTGQSATVKDSTVRYFPEKIPKNCYELRPVEEGRAYIVRAFFHYGDFDNKDRMPQFSLIVDATVMVSPVSDDDTYEMYVAAKSDTISVCLARDVSSLTGDPFISTLELRPLPLGTTYDTVALSQGFGLFSIYSLDLGSNYSYVLGYPNDTLDRLWWSEASLDSSSVSTTHEIVVSANRNLDAAPPIMLQTAITGTNLTYSFTKSVSSRSKYLVTMHFSEFSPNVTGPGQRVFDIYSNVWQQGIQPWAPNVDIYNLSGGQFMGVVLYSTQPVTPVNDSILLNFKSSPNSSHGPIISGIQVLLLTPQPLSNLTSSDDARPIRDIRDYYVINGSFGDPCMPEKFPWTWIYCELQAGIPRITSIFLSRWSLMGVIYSQFNKLLGLTEIHLDSNNLTGMIPEFNSLSDLIVLDLSRNRLTGPIPEFASLKNLQTLNLENNRLSGSIPATLSTLPGLKELYLANNQLEGEIPPSLLSKLKAGTLNFTYGGNPKLTCNGESCDLLMVAPSPPTPSGSPPSPSSVVPTPSYATRKTASTLSIFLILILFFKMQAI</sequence>
<reference evidence="7" key="1">
    <citation type="submission" date="2021-01" db="EMBL/GenBank/DDBJ databases">
        <title>Adiantum capillus-veneris genome.</title>
        <authorList>
            <person name="Fang Y."/>
            <person name="Liao Q."/>
        </authorList>
    </citation>
    <scope>NUCLEOTIDE SEQUENCE</scope>
    <source>
        <strain evidence="7">H3</strain>
        <tissue evidence="7">Leaf</tissue>
    </source>
</reference>
<evidence type="ECO:0000256" key="3">
    <source>
        <dbReference type="ARBA" id="ARBA00022737"/>
    </source>
</evidence>
<dbReference type="InterPro" id="IPR001611">
    <property type="entry name" value="Leu-rich_rpt"/>
</dbReference>
<feature type="compositionally biased region" description="Pro residues" evidence="4">
    <location>
        <begin position="566"/>
        <end position="578"/>
    </location>
</feature>
<dbReference type="SUPFAM" id="SSF52058">
    <property type="entry name" value="L domain-like"/>
    <property type="match status" value="1"/>
</dbReference>
<evidence type="ECO:0000256" key="1">
    <source>
        <dbReference type="ARBA" id="ARBA00004167"/>
    </source>
</evidence>
<dbReference type="Proteomes" id="UP000886520">
    <property type="component" value="Chromosome 10"/>
</dbReference>
<dbReference type="InterPro" id="IPR024788">
    <property type="entry name" value="Malectin-like_Carb-bd_dom"/>
</dbReference>
<evidence type="ECO:0000313" key="8">
    <source>
        <dbReference type="Proteomes" id="UP000886520"/>
    </source>
</evidence>
<dbReference type="GO" id="GO:0016020">
    <property type="term" value="C:membrane"/>
    <property type="evidence" value="ECO:0007669"/>
    <property type="project" value="UniProtKB-SubCell"/>
</dbReference>
<comment type="subcellular location">
    <subcellularLocation>
        <location evidence="1">Membrane</location>
        <topology evidence="1">Single-pass membrane protein</topology>
    </subcellularLocation>
</comment>
<feature type="domain" description="Malectin-like" evidence="6">
    <location>
        <begin position="41"/>
        <end position="362"/>
    </location>
</feature>
<dbReference type="PRINTS" id="PR00019">
    <property type="entry name" value="LEURICHRPT"/>
</dbReference>
<dbReference type="Pfam" id="PF12819">
    <property type="entry name" value="Malectin_like"/>
    <property type="match status" value="1"/>
</dbReference>
<dbReference type="EMBL" id="JABFUD020000010">
    <property type="protein sequence ID" value="KAI5074363.1"/>
    <property type="molecule type" value="Genomic_DNA"/>
</dbReference>
<evidence type="ECO:0000313" key="7">
    <source>
        <dbReference type="EMBL" id="KAI5074363.1"/>
    </source>
</evidence>
<dbReference type="FunFam" id="3.80.10.10:FF:000383">
    <property type="entry name" value="Leucine-rich repeat receptor protein kinase EMS1"/>
    <property type="match status" value="1"/>
</dbReference>
<dbReference type="InterPro" id="IPR032675">
    <property type="entry name" value="LRR_dom_sf"/>
</dbReference>
<evidence type="ECO:0000259" key="6">
    <source>
        <dbReference type="Pfam" id="PF12819"/>
    </source>
</evidence>
<keyword evidence="3" id="KW-0677">Repeat</keyword>
<comment type="caution">
    <text evidence="7">The sequence shown here is derived from an EMBL/GenBank/DDBJ whole genome shotgun (WGS) entry which is preliminary data.</text>
</comment>
<dbReference type="SMART" id="SM00369">
    <property type="entry name" value="LRR_TYP"/>
    <property type="match status" value="4"/>
</dbReference>
<feature type="chain" id="PRO_5038898227" description="Malectin-like domain-containing protein" evidence="5">
    <location>
        <begin position="35"/>
        <end position="611"/>
    </location>
</feature>
<dbReference type="Pfam" id="PF12799">
    <property type="entry name" value="LRR_4"/>
    <property type="match status" value="1"/>
</dbReference>
<dbReference type="Pfam" id="PF00560">
    <property type="entry name" value="LRR_1"/>
    <property type="match status" value="1"/>
</dbReference>
<name>A0A9D4ZG75_ADICA</name>
<gene>
    <name evidence="7" type="ORF">GOP47_0010324</name>
</gene>
<keyword evidence="5" id="KW-0732">Signal</keyword>
<evidence type="ECO:0000256" key="2">
    <source>
        <dbReference type="ARBA" id="ARBA00022614"/>
    </source>
</evidence>
<feature type="region of interest" description="Disordered" evidence="4">
    <location>
        <begin position="565"/>
        <end position="586"/>
    </location>
</feature>
<dbReference type="OrthoDB" id="2143199at2759"/>
<keyword evidence="2" id="KW-0433">Leucine-rich repeat</keyword>
<protein>
    <recommendedName>
        <fullName evidence="6">Malectin-like domain-containing protein</fullName>
    </recommendedName>
</protein>